<name>A0A4Z0WJ81_9GAMM</name>
<gene>
    <name evidence="9" type="ORF">E4656_02100</name>
</gene>
<feature type="domain" description="Polymerase beta nucleotidyltransferase" evidence="8">
    <location>
        <begin position="11"/>
        <end position="93"/>
    </location>
</feature>
<keyword evidence="4" id="KW-0479">Metal-binding</keyword>
<dbReference type="OrthoDB" id="9809323at2"/>
<evidence type="ECO:0000256" key="3">
    <source>
        <dbReference type="ARBA" id="ARBA00022695"/>
    </source>
</evidence>
<accession>A0A4Z0WJ81</accession>
<dbReference type="RefSeq" id="WP_135480741.1">
    <property type="nucleotide sequence ID" value="NZ_SRMF01000001.1"/>
</dbReference>
<reference evidence="9 10" key="1">
    <citation type="submission" date="2019-04" db="EMBL/GenBank/DDBJ databases">
        <title>Natronospirillum operosus gen. nov., sp. nov., a haloalkaliphilic satellite isolated from decaying biomass of laboratory culture of cyanobacterium Geitlerinema sp. and proposal of Natronospirillaceae fam. nov. and Saccharospirillaceae fam. nov.</title>
        <authorList>
            <person name="Kevbrin V."/>
            <person name="Boltyanskaya Y."/>
            <person name="Koziaeva V."/>
            <person name="Grouzdev D.S."/>
            <person name="Park M."/>
            <person name="Cho J."/>
        </authorList>
    </citation>
    <scope>NUCLEOTIDE SEQUENCE [LARGE SCALE GENOMIC DNA]</scope>
    <source>
        <strain evidence="9 10">G-116</strain>
    </source>
</reference>
<sequence length="96" mass="11146">MLMDDINQKKDIVNKLAQQCGASHVRIFGSVARREETADSDIDILVELPKGYDLFRQRMRLARSYEELFGRKVDLIPEHELNQHIRADVIREAVPL</sequence>
<keyword evidence="6" id="KW-0067">ATP-binding</keyword>
<keyword evidence="5" id="KW-0547">Nucleotide-binding</keyword>
<dbReference type="AlphaFoldDB" id="A0A4Z0WJ81"/>
<evidence type="ECO:0000256" key="7">
    <source>
        <dbReference type="ARBA" id="ARBA00022842"/>
    </source>
</evidence>
<evidence type="ECO:0000256" key="6">
    <source>
        <dbReference type="ARBA" id="ARBA00022840"/>
    </source>
</evidence>
<dbReference type="PANTHER" id="PTHR33571">
    <property type="entry name" value="SSL8005 PROTEIN"/>
    <property type="match status" value="1"/>
</dbReference>
<keyword evidence="3" id="KW-0548">Nucleotidyltransferase</keyword>
<dbReference type="SUPFAM" id="SSF81301">
    <property type="entry name" value="Nucleotidyltransferase"/>
    <property type="match status" value="1"/>
</dbReference>
<dbReference type="Gene3D" id="3.30.460.10">
    <property type="entry name" value="Beta Polymerase, domain 2"/>
    <property type="match status" value="1"/>
</dbReference>
<dbReference type="Proteomes" id="UP000297475">
    <property type="component" value="Unassembled WGS sequence"/>
</dbReference>
<dbReference type="CDD" id="cd05403">
    <property type="entry name" value="NT_KNTase_like"/>
    <property type="match status" value="1"/>
</dbReference>
<evidence type="ECO:0000313" key="9">
    <source>
        <dbReference type="EMBL" id="TGG95235.1"/>
    </source>
</evidence>
<dbReference type="GO" id="GO:0016779">
    <property type="term" value="F:nucleotidyltransferase activity"/>
    <property type="evidence" value="ECO:0007669"/>
    <property type="project" value="UniProtKB-KW"/>
</dbReference>
<evidence type="ECO:0000256" key="5">
    <source>
        <dbReference type="ARBA" id="ARBA00022741"/>
    </source>
</evidence>
<evidence type="ECO:0000256" key="1">
    <source>
        <dbReference type="ARBA" id="ARBA00001946"/>
    </source>
</evidence>
<keyword evidence="2 9" id="KW-0808">Transferase</keyword>
<dbReference type="EMBL" id="SRMF01000001">
    <property type="protein sequence ID" value="TGG95235.1"/>
    <property type="molecule type" value="Genomic_DNA"/>
</dbReference>
<dbReference type="GO" id="GO:0005524">
    <property type="term" value="F:ATP binding"/>
    <property type="evidence" value="ECO:0007669"/>
    <property type="project" value="UniProtKB-KW"/>
</dbReference>
<keyword evidence="7" id="KW-0460">Magnesium</keyword>
<dbReference type="Pfam" id="PF18765">
    <property type="entry name" value="Polbeta"/>
    <property type="match status" value="1"/>
</dbReference>
<dbReference type="GO" id="GO:0046872">
    <property type="term" value="F:metal ion binding"/>
    <property type="evidence" value="ECO:0007669"/>
    <property type="project" value="UniProtKB-KW"/>
</dbReference>
<evidence type="ECO:0000256" key="4">
    <source>
        <dbReference type="ARBA" id="ARBA00022723"/>
    </source>
</evidence>
<evidence type="ECO:0000313" key="10">
    <source>
        <dbReference type="Proteomes" id="UP000297475"/>
    </source>
</evidence>
<protein>
    <submittedName>
        <fullName evidence="9">Nucleotidyltransferase</fullName>
    </submittedName>
</protein>
<keyword evidence="10" id="KW-1185">Reference proteome</keyword>
<dbReference type="PANTHER" id="PTHR33571:SF14">
    <property type="entry name" value="PROTEIN ADENYLYLTRANSFERASE MJ0435-RELATED"/>
    <property type="match status" value="1"/>
</dbReference>
<dbReference type="InterPro" id="IPR043519">
    <property type="entry name" value="NT_sf"/>
</dbReference>
<proteinExistence type="predicted"/>
<evidence type="ECO:0000256" key="2">
    <source>
        <dbReference type="ARBA" id="ARBA00022679"/>
    </source>
</evidence>
<dbReference type="InterPro" id="IPR052038">
    <property type="entry name" value="Type-VII_TA_antitoxin"/>
</dbReference>
<evidence type="ECO:0000259" key="8">
    <source>
        <dbReference type="Pfam" id="PF18765"/>
    </source>
</evidence>
<organism evidence="9 10">
    <name type="scientific">Natronospirillum operosum</name>
    <dbReference type="NCBI Taxonomy" id="2759953"/>
    <lineage>
        <taxon>Bacteria</taxon>
        <taxon>Pseudomonadati</taxon>
        <taxon>Pseudomonadota</taxon>
        <taxon>Gammaproteobacteria</taxon>
        <taxon>Oceanospirillales</taxon>
        <taxon>Natronospirillaceae</taxon>
        <taxon>Natronospirillum</taxon>
    </lineage>
</organism>
<dbReference type="InterPro" id="IPR041633">
    <property type="entry name" value="Polbeta"/>
</dbReference>
<comment type="caution">
    <text evidence="9">The sequence shown here is derived from an EMBL/GenBank/DDBJ whole genome shotgun (WGS) entry which is preliminary data.</text>
</comment>
<comment type="cofactor">
    <cofactor evidence="1">
        <name>Mg(2+)</name>
        <dbReference type="ChEBI" id="CHEBI:18420"/>
    </cofactor>
</comment>